<dbReference type="AlphaFoldDB" id="A0A286RCW7"/>
<dbReference type="Proteomes" id="UP000215086">
    <property type="component" value="Chromosome"/>
</dbReference>
<proteinExistence type="predicted"/>
<keyword evidence="3" id="KW-1185">Reference proteome</keyword>
<feature type="domain" description="Putative regulatory protein FmdB zinc ribbon" evidence="1">
    <location>
        <begin position="1"/>
        <end position="40"/>
    </location>
</feature>
<dbReference type="KEGG" id="ttf:THTE_1198"/>
<dbReference type="NCBIfam" id="TIGR02605">
    <property type="entry name" value="CxxC_CxxC_SSSS"/>
    <property type="match status" value="1"/>
</dbReference>
<sequence>MPIYEYTCEKCGAHFELLIRNNEQPRCPQCGTTDVLKQLSKPAISISMGGSSAESTPPCGAPPGCCGGNCNLFDQN</sequence>
<gene>
    <name evidence="2" type="ORF">THTE_1198</name>
</gene>
<dbReference type="EMBL" id="CP018477">
    <property type="protein sequence ID" value="ASV73800.1"/>
    <property type="molecule type" value="Genomic_DNA"/>
</dbReference>
<name>A0A286RCW7_9BACT</name>
<reference evidence="2 3" key="1">
    <citation type="journal article" name="Front. Microbiol.">
        <title>Sugar Metabolism of the First Thermophilic Planctomycete Thermogutta terrifontis: Comparative Genomic and Transcriptomic Approaches.</title>
        <authorList>
            <person name="Elcheninov A.G."/>
            <person name="Menzel P."/>
            <person name="Gudbergsdottir S.R."/>
            <person name="Slesarev A.I."/>
            <person name="Kadnikov V.V."/>
            <person name="Krogh A."/>
            <person name="Bonch-Osmolovskaya E.A."/>
            <person name="Peng X."/>
            <person name="Kublanov I.V."/>
        </authorList>
    </citation>
    <scope>NUCLEOTIDE SEQUENCE [LARGE SCALE GENOMIC DNA]</scope>
    <source>
        <strain evidence="2 3">R1</strain>
    </source>
</reference>
<dbReference type="RefSeq" id="WP_095414303.1">
    <property type="nucleotide sequence ID" value="NZ_CP018477.1"/>
</dbReference>
<evidence type="ECO:0000313" key="3">
    <source>
        <dbReference type="Proteomes" id="UP000215086"/>
    </source>
</evidence>
<evidence type="ECO:0000313" key="2">
    <source>
        <dbReference type="EMBL" id="ASV73800.1"/>
    </source>
</evidence>
<organism evidence="2 3">
    <name type="scientific">Thermogutta terrifontis</name>
    <dbReference type="NCBI Taxonomy" id="1331910"/>
    <lineage>
        <taxon>Bacteria</taxon>
        <taxon>Pseudomonadati</taxon>
        <taxon>Planctomycetota</taxon>
        <taxon>Planctomycetia</taxon>
        <taxon>Pirellulales</taxon>
        <taxon>Thermoguttaceae</taxon>
        <taxon>Thermogutta</taxon>
    </lineage>
</organism>
<accession>A0A286RCW7</accession>
<dbReference type="InterPro" id="IPR013429">
    <property type="entry name" value="Regulatory_FmdB_Zinc_ribbon"/>
</dbReference>
<dbReference type="OrthoDB" id="9813321at2"/>
<evidence type="ECO:0000259" key="1">
    <source>
        <dbReference type="SMART" id="SM00834"/>
    </source>
</evidence>
<dbReference type="SMART" id="SM00834">
    <property type="entry name" value="CxxC_CXXC_SSSS"/>
    <property type="match status" value="1"/>
</dbReference>
<dbReference type="Gene3D" id="2.20.28.30">
    <property type="entry name" value="RNA polymerase ii, chain L"/>
    <property type="match status" value="1"/>
</dbReference>
<protein>
    <recommendedName>
        <fullName evidence="1">Putative regulatory protein FmdB zinc ribbon domain-containing protein</fullName>
    </recommendedName>
</protein>
<dbReference type="Pfam" id="PF09723">
    <property type="entry name" value="Zn_ribbon_8"/>
    <property type="match status" value="1"/>
</dbReference>